<dbReference type="EMBL" id="BMGG01000004">
    <property type="protein sequence ID" value="GGC67731.1"/>
    <property type="molecule type" value="Genomic_DNA"/>
</dbReference>
<comment type="caution">
    <text evidence="1">The sequence shown here is derived from an EMBL/GenBank/DDBJ whole genome shotgun (WGS) entry which is preliminary data.</text>
</comment>
<keyword evidence="2" id="KW-1185">Reference proteome</keyword>
<evidence type="ECO:0000313" key="1">
    <source>
        <dbReference type="EMBL" id="GGC67731.1"/>
    </source>
</evidence>
<dbReference type="SUPFAM" id="SSF53756">
    <property type="entry name" value="UDP-Glycosyltransferase/glycogen phosphorylase"/>
    <property type="match status" value="1"/>
</dbReference>
<proteinExistence type="predicted"/>
<sequence>MSDRPSDHELIELALIAPYFDATYYLARNPDVETAGMDAALHYLRYGWREGRNPSPRFDAELYLRLSPDVAAADVNPLVHYATVGRQEGRPLRRRWHSYRQTLEAASPPHERAAAMAEEVRRHPDMDEGELIAALRAESAAALVVATSHDDYAENIGGVQKLIGEEQAAFESHGWSYLHLCPVRHRVTLAPPSSADAFVFRARLSGRALGTVDARAVTGALARFAADGCTVDFVVHHLMGHAPEVLTQLFTAVPDATPTFWLHDSFGICPNFNLTRNDVSYCGAPPSDSMACRLCVYGRARIEHLRRVDAFLLATRPRLLAPSESALARWLDKRPLPHAGTRVVELARLCQAPEPFTPSTAQPLKVAHLGARIASKGWNQFDELARRLMADARYEFYQLGYFDGSEPHPAIHHVSVSAGMAAPDRMVTTMAELGIDVVVSWSQAPETFCFTVHEALAAGAFVVAKYDAGNIWPAVQRNAPGQGFACTDWSDLLELFASGSLLALAAAPRRRGILLDGENTAHDLIPRRMRAGKARLASASAVTAEDAHA</sequence>
<accession>A0A916UCE8</accession>
<protein>
    <submittedName>
        <fullName evidence="1">Uncharacterized protein</fullName>
    </submittedName>
</protein>
<dbReference type="RefSeq" id="WP_188609751.1">
    <property type="nucleotide sequence ID" value="NZ_BMGG01000004.1"/>
</dbReference>
<reference evidence="1" key="1">
    <citation type="journal article" date="2014" name="Int. J. Syst. Evol. Microbiol.">
        <title>Complete genome sequence of Corynebacterium casei LMG S-19264T (=DSM 44701T), isolated from a smear-ripened cheese.</title>
        <authorList>
            <consortium name="US DOE Joint Genome Institute (JGI-PGF)"/>
            <person name="Walter F."/>
            <person name="Albersmeier A."/>
            <person name="Kalinowski J."/>
            <person name="Ruckert C."/>
        </authorList>
    </citation>
    <scope>NUCLEOTIDE SEQUENCE</scope>
    <source>
        <strain evidence="1">CGMCC 1.12919</strain>
    </source>
</reference>
<name>A0A916UCE8_9HYPH</name>
<dbReference type="AlphaFoldDB" id="A0A916UCE8"/>
<gene>
    <name evidence="1" type="ORF">GCM10010994_27920</name>
</gene>
<evidence type="ECO:0000313" key="2">
    <source>
        <dbReference type="Proteomes" id="UP000637002"/>
    </source>
</evidence>
<dbReference type="Proteomes" id="UP000637002">
    <property type="component" value="Unassembled WGS sequence"/>
</dbReference>
<organism evidence="1 2">
    <name type="scientific">Chelatococcus reniformis</name>
    <dbReference type="NCBI Taxonomy" id="1494448"/>
    <lineage>
        <taxon>Bacteria</taxon>
        <taxon>Pseudomonadati</taxon>
        <taxon>Pseudomonadota</taxon>
        <taxon>Alphaproteobacteria</taxon>
        <taxon>Hyphomicrobiales</taxon>
        <taxon>Chelatococcaceae</taxon>
        <taxon>Chelatococcus</taxon>
    </lineage>
</organism>
<reference evidence="1" key="2">
    <citation type="submission" date="2020-09" db="EMBL/GenBank/DDBJ databases">
        <authorList>
            <person name="Sun Q."/>
            <person name="Zhou Y."/>
        </authorList>
    </citation>
    <scope>NUCLEOTIDE SEQUENCE</scope>
    <source>
        <strain evidence="1">CGMCC 1.12919</strain>
    </source>
</reference>